<dbReference type="InterPro" id="IPR036249">
    <property type="entry name" value="Thioredoxin-like_sf"/>
</dbReference>
<comment type="similarity">
    <text evidence="1">Belongs to the protein disulfide isomerase family.</text>
</comment>
<dbReference type="PANTHER" id="PTHR45672">
    <property type="entry name" value="PROTEIN DISULFIDE-ISOMERASE C17H9.14C-RELATED"/>
    <property type="match status" value="1"/>
</dbReference>
<dbReference type="EMBL" id="HBEG01044849">
    <property type="protein sequence ID" value="CAD8383648.1"/>
    <property type="molecule type" value="Transcribed_RNA"/>
</dbReference>
<feature type="domain" description="Thioredoxin" evidence="4">
    <location>
        <begin position="8"/>
        <end position="61"/>
    </location>
</feature>
<evidence type="ECO:0000256" key="1">
    <source>
        <dbReference type="ARBA" id="ARBA00006347"/>
    </source>
</evidence>
<dbReference type="AlphaFoldDB" id="A0A6T9AP79"/>
<name>A0A6T9AP79_9DINO</name>
<keyword evidence="2" id="KW-0732">Signal</keyword>
<sequence length="160" mass="17476">MADYAGHDSILIADVDCTAAGKELCEEVGVQGYPTLKFGDPNNLEDYEGGRDFDALSKFAKEKLGPTCGPDHLELCDAAKKEKIEKFMAMPIAELKEQVAEEEASLAATEKEFEEFVKGLQSQYEEGQKEKDAKKAAIKESGLGLMKSVAAHRKNAKSEL</sequence>
<dbReference type="Pfam" id="PF00085">
    <property type="entry name" value="Thioredoxin"/>
    <property type="match status" value="1"/>
</dbReference>
<dbReference type="SUPFAM" id="SSF52833">
    <property type="entry name" value="Thioredoxin-like"/>
    <property type="match status" value="1"/>
</dbReference>
<organism evidence="5">
    <name type="scientific">Pyrodinium bahamense</name>
    <dbReference type="NCBI Taxonomy" id="73915"/>
    <lineage>
        <taxon>Eukaryota</taxon>
        <taxon>Sar</taxon>
        <taxon>Alveolata</taxon>
        <taxon>Dinophyceae</taxon>
        <taxon>Gonyaulacales</taxon>
        <taxon>Pyrocystaceae</taxon>
        <taxon>Pyrodinium</taxon>
    </lineage>
</organism>
<dbReference type="InterPro" id="IPR013766">
    <property type="entry name" value="Thioredoxin_domain"/>
</dbReference>
<dbReference type="EMBL" id="HBEG01044850">
    <property type="protein sequence ID" value="CAD8383649.1"/>
    <property type="molecule type" value="Transcribed_RNA"/>
</dbReference>
<dbReference type="GO" id="GO:0006457">
    <property type="term" value="P:protein folding"/>
    <property type="evidence" value="ECO:0007669"/>
    <property type="project" value="TreeGrafter"/>
</dbReference>
<evidence type="ECO:0000256" key="3">
    <source>
        <dbReference type="SAM" id="Coils"/>
    </source>
</evidence>
<dbReference type="GO" id="GO:0005783">
    <property type="term" value="C:endoplasmic reticulum"/>
    <property type="evidence" value="ECO:0007669"/>
    <property type="project" value="TreeGrafter"/>
</dbReference>
<feature type="coiled-coil region" evidence="3">
    <location>
        <begin position="92"/>
        <end position="137"/>
    </location>
</feature>
<dbReference type="Gene3D" id="3.40.30.10">
    <property type="entry name" value="Glutaredoxin"/>
    <property type="match status" value="1"/>
</dbReference>
<gene>
    <name evidence="5" type="ORF">PBAH0796_LOCUS27336</name>
    <name evidence="6" type="ORF">PBAH0796_LOCUS27337</name>
</gene>
<evidence type="ECO:0000313" key="6">
    <source>
        <dbReference type="EMBL" id="CAD8383649.1"/>
    </source>
</evidence>
<dbReference type="GO" id="GO:0003756">
    <property type="term" value="F:protein disulfide isomerase activity"/>
    <property type="evidence" value="ECO:0007669"/>
    <property type="project" value="TreeGrafter"/>
</dbReference>
<keyword evidence="3" id="KW-0175">Coiled coil</keyword>
<dbReference type="InterPro" id="IPR051063">
    <property type="entry name" value="PDI"/>
</dbReference>
<evidence type="ECO:0000256" key="2">
    <source>
        <dbReference type="ARBA" id="ARBA00022729"/>
    </source>
</evidence>
<evidence type="ECO:0000313" key="5">
    <source>
        <dbReference type="EMBL" id="CAD8383648.1"/>
    </source>
</evidence>
<reference evidence="5" key="1">
    <citation type="submission" date="2021-01" db="EMBL/GenBank/DDBJ databases">
        <authorList>
            <person name="Corre E."/>
            <person name="Pelletier E."/>
            <person name="Niang G."/>
            <person name="Scheremetjew M."/>
            <person name="Finn R."/>
            <person name="Kale V."/>
            <person name="Holt S."/>
            <person name="Cochrane G."/>
            <person name="Meng A."/>
            <person name="Brown T."/>
            <person name="Cohen L."/>
        </authorList>
    </citation>
    <scope>NUCLEOTIDE SEQUENCE</scope>
    <source>
        <strain evidence="5">Pbaha01</strain>
    </source>
</reference>
<evidence type="ECO:0000259" key="4">
    <source>
        <dbReference type="Pfam" id="PF00085"/>
    </source>
</evidence>
<protein>
    <recommendedName>
        <fullName evidence="4">Thioredoxin domain-containing protein</fullName>
    </recommendedName>
</protein>
<proteinExistence type="inferred from homology"/>
<dbReference type="PANTHER" id="PTHR45672:SF3">
    <property type="entry name" value="THIOREDOXIN DOMAIN-CONTAINING PROTEIN 5"/>
    <property type="match status" value="1"/>
</dbReference>
<accession>A0A6T9AP79</accession>